<organism evidence="1 2">
    <name type="scientific">Dipteronia sinensis</name>
    <dbReference type="NCBI Taxonomy" id="43782"/>
    <lineage>
        <taxon>Eukaryota</taxon>
        <taxon>Viridiplantae</taxon>
        <taxon>Streptophyta</taxon>
        <taxon>Embryophyta</taxon>
        <taxon>Tracheophyta</taxon>
        <taxon>Spermatophyta</taxon>
        <taxon>Magnoliopsida</taxon>
        <taxon>eudicotyledons</taxon>
        <taxon>Gunneridae</taxon>
        <taxon>Pentapetalae</taxon>
        <taxon>rosids</taxon>
        <taxon>malvids</taxon>
        <taxon>Sapindales</taxon>
        <taxon>Sapindaceae</taxon>
        <taxon>Hippocastanoideae</taxon>
        <taxon>Acereae</taxon>
        <taxon>Dipteronia</taxon>
    </lineage>
</organism>
<dbReference type="AlphaFoldDB" id="A0AAE0EGV2"/>
<reference evidence="1" key="1">
    <citation type="journal article" date="2023" name="Plant J.">
        <title>Genome sequences and population genomics provide insights into the demographic history, inbreeding, and mutation load of two 'living fossil' tree species of Dipteronia.</title>
        <authorList>
            <person name="Feng Y."/>
            <person name="Comes H.P."/>
            <person name="Chen J."/>
            <person name="Zhu S."/>
            <person name="Lu R."/>
            <person name="Zhang X."/>
            <person name="Li P."/>
            <person name="Qiu J."/>
            <person name="Olsen K.M."/>
            <person name="Qiu Y."/>
        </authorList>
    </citation>
    <scope>NUCLEOTIDE SEQUENCE</scope>
    <source>
        <strain evidence="1">NBL</strain>
    </source>
</reference>
<keyword evidence="2" id="KW-1185">Reference proteome</keyword>
<protein>
    <submittedName>
        <fullName evidence="1">Uncharacterized protein</fullName>
    </submittedName>
</protein>
<comment type="caution">
    <text evidence="1">The sequence shown here is derived from an EMBL/GenBank/DDBJ whole genome shotgun (WGS) entry which is preliminary data.</text>
</comment>
<dbReference type="EMBL" id="JANJYJ010000002">
    <property type="protein sequence ID" value="KAK3225970.1"/>
    <property type="molecule type" value="Genomic_DNA"/>
</dbReference>
<accession>A0AAE0EGV2</accession>
<sequence length="97" mass="11103">MSRINLGYRPQISATGQADKGMGQPCCVQSKYFRDRITIFQSRSMIIEKGIYVPNIVDTAISLVIAEHEWIGYIAQPPRPNWDLVYEFYASWVPSAF</sequence>
<evidence type="ECO:0000313" key="1">
    <source>
        <dbReference type="EMBL" id="KAK3225970.1"/>
    </source>
</evidence>
<gene>
    <name evidence="1" type="ORF">Dsin_005832</name>
</gene>
<proteinExistence type="predicted"/>
<name>A0AAE0EGV2_9ROSI</name>
<evidence type="ECO:0000313" key="2">
    <source>
        <dbReference type="Proteomes" id="UP001281410"/>
    </source>
</evidence>
<dbReference type="Proteomes" id="UP001281410">
    <property type="component" value="Unassembled WGS sequence"/>
</dbReference>